<evidence type="ECO:0000256" key="5">
    <source>
        <dbReference type="ARBA" id="ARBA00023002"/>
    </source>
</evidence>
<dbReference type="PANTHER" id="PTHR43884:SF20">
    <property type="entry name" value="ACYL-COA DEHYDROGENASE FADE28"/>
    <property type="match status" value="1"/>
</dbReference>
<evidence type="ECO:0000256" key="3">
    <source>
        <dbReference type="ARBA" id="ARBA00022630"/>
    </source>
</evidence>
<dbReference type="RefSeq" id="WP_113607105.1">
    <property type="nucleotide sequence ID" value="NZ_POAF01000003.1"/>
</dbReference>
<dbReference type="Pfam" id="PF00441">
    <property type="entry name" value="Acyl-CoA_dh_1"/>
    <property type="match status" value="1"/>
</dbReference>
<dbReference type="SUPFAM" id="SSF56645">
    <property type="entry name" value="Acyl-CoA dehydrogenase NM domain-like"/>
    <property type="match status" value="1"/>
</dbReference>
<dbReference type="InterPro" id="IPR009100">
    <property type="entry name" value="AcylCoA_DH/oxidase_NM_dom_sf"/>
</dbReference>
<keyword evidence="3" id="KW-0285">Flavoprotein</keyword>
<keyword evidence="5" id="KW-0560">Oxidoreductase</keyword>
<evidence type="ECO:0000259" key="6">
    <source>
        <dbReference type="Pfam" id="PF00441"/>
    </source>
</evidence>
<evidence type="ECO:0000256" key="4">
    <source>
        <dbReference type="ARBA" id="ARBA00022827"/>
    </source>
</evidence>
<evidence type="ECO:0000256" key="1">
    <source>
        <dbReference type="ARBA" id="ARBA00001974"/>
    </source>
</evidence>
<gene>
    <name evidence="7" type="ORF">C1H84_08325</name>
</gene>
<dbReference type="AlphaFoldDB" id="A0A365YGP2"/>
<protein>
    <submittedName>
        <fullName evidence="7">Acyl-CoA dehydrogenase</fullName>
    </submittedName>
</protein>
<organism evidence="7 8">
    <name type="scientific">Glutamicibacter soli</name>
    <dbReference type="NCBI Taxonomy" id="453836"/>
    <lineage>
        <taxon>Bacteria</taxon>
        <taxon>Bacillati</taxon>
        <taxon>Actinomycetota</taxon>
        <taxon>Actinomycetes</taxon>
        <taxon>Micrococcales</taxon>
        <taxon>Micrococcaceae</taxon>
        <taxon>Glutamicibacter</taxon>
    </lineage>
</organism>
<keyword evidence="4" id="KW-0274">FAD</keyword>
<comment type="similarity">
    <text evidence="2">Belongs to the acyl-CoA dehydrogenase family.</text>
</comment>
<dbReference type="InterPro" id="IPR009075">
    <property type="entry name" value="AcylCo_DH/oxidase_C"/>
</dbReference>
<dbReference type="InterPro" id="IPR037069">
    <property type="entry name" value="AcylCoA_DH/ox_N_sf"/>
</dbReference>
<evidence type="ECO:0000313" key="7">
    <source>
        <dbReference type="EMBL" id="RBM01832.1"/>
    </source>
</evidence>
<dbReference type="Gene3D" id="2.40.110.10">
    <property type="entry name" value="Butyryl-CoA Dehydrogenase, subunit A, domain 2"/>
    <property type="match status" value="1"/>
</dbReference>
<dbReference type="InterPro" id="IPR046373">
    <property type="entry name" value="Acyl-CoA_Oxase/DH_mid-dom_sf"/>
</dbReference>
<dbReference type="Gene3D" id="1.20.140.10">
    <property type="entry name" value="Butyryl-CoA Dehydrogenase, subunit A, domain 3"/>
    <property type="match status" value="1"/>
</dbReference>
<dbReference type="GO" id="GO:0050660">
    <property type="term" value="F:flavin adenine dinucleotide binding"/>
    <property type="evidence" value="ECO:0007669"/>
    <property type="project" value="InterPro"/>
</dbReference>
<name>A0A365YGP2_9MICC</name>
<sequence length="378" mass="40007">MSTASINNTIEAPSMEFSLDEEQQGLTDLAAQIFSSLSTDELYTAGEKAGAAFDEALWGQVVESGLIDALLPMDEEEPGLGMAGLALVAREQGRTLGRIPFITTAVAALAIAEFGGHEQLLEGISEGSVRIAALQPEVRRRVNGTAAGTGWVLDGAIELGYLVPSATHLMVQFHTASGQLTALIEADRAGIAVDEYRGLSRQQHAELSFTGVQIEAADLIGADQPAGAVSAWIRPRLLTAAAALISGVGAEALRRTAAYTNERKQFGRAIATNQGVALRAADAFIDTETTWLSTIDAAWQLDNDGDGAEAAFGASWLAREAGFRVVHTTQHLHGGMGADLDNHIHRFFLWMRELDVLWGTAGQVSEELAAAILDGDTA</sequence>
<dbReference type="Gene3D" id="1.10.540.10">
    <property type="entry name" value="Acyl-CoA dehydrogenase/oxidase, N-terminal domain"/>
    <property type="match status" value="1"/>
</dbReference>
<comment type="cofactor">
    <cofactor evidence="1">
        <name>FAD</name>
        <dbReference type="ChEBI" id="CHEBI:57692"/>
    </cofactor>
</comment>
<dbReference type="SUPFAM" id="SSF47203">
    <property type="entry name" value="Acyl-CoA dehydrogenase C-terminal domain-like"/>
    <property type="match status" value="1"/>
</dbReference>
<keyword evidence="8" id="KW-1185">Reference proteome</keyword>
<dbReference type="PANTHER" id="PTHR43884">
    <property type="entry name" value="ACYL-COA DEHYDROGENASE"/>
    <property type="match status" value="1"/>
</dbReference>
<dbReference type="Proteomes" id="UP000252167">
    <property type="component" value="Unassembled WGS sequence"/>
</dbReference>
<dbReference type="InterPro" id="IPR036250">
    <property type="entry name" value="AcylCo_DH-like_C"/>
</dbReference>
<evidence type="ECO:0000256" key="2">
    <source>
        <dbReference type="ARBA" id="ARBA00009347"/>
    </source>
</evidence>
<comment type="caution">
    <text evidence="7">The sequence shown here is derived from an EMBL/GenBank/DDBJ whole genome shotgun (WGS) entry which is preliminary data.</text>
</comment>
<dbReference type="EMBL" id="POAF01000003">
    <property type="protein sequence ID" value="RBM01832.1"/>
    <property type="molecule type" value="Genomic_DNA"/>
</dbReference>
<evidence type="ECO:0000313" key="8">
    <source>
        <dbReference type="Proteomes" id="UP000252167"/>
    </source>
</evidence>
<feature type="domain" description="Acyl-CoA dehydrogenase/oxidase C-terminal" evidence="6">
    <location>
        <begin position="237"/>
        <end position="361"/>
    </location>
</feature>
<proteinExistence type="inferred from homology"/>
<dbReference type="GO" id="GO:0003995">
    <property type="term" value="F:acyl-CoA dehydrogenase activity"/>
    <property type="evidence" value="ECO:0007669"/>
    <property type="project" value="TreeGrafter"/>
</dbReference>
<reference evidence="7 8" key="1">
    <citation type="submission" date="2018-01" db="EMBL/GenBank/DDBJ databases">
        <title>Glutamicibacter soli strain NHPC-3 Whole genome sequence and assembly.</title>
        <authorList>
            <person name="Choudhury P."/>
            <person name="Gupta D."/>
            <person name="Sengupta K."/>
            <person name="Jawed A."/>
            <person name="Sultana N."/>
            <person name="Saha P."/>
        </authorList>
    </citation>
    <scope>NUCLEOTIDE SEQUENCE [LARGE SCALE GENOMIC DNA]</scope>
    <source>
        <strain evidence="7 8">NHPC-3</strain>
    </source>
</reference>
<accession>A0A365YGP2</accession>